<organism evidence="4 5">
    <name type="scientific">Amylocarpus encephaloides</name>
    <dbReference type="NCBI Taxonomy" id="45428"/>
    <lineage>
        <taxon>Eukaryota</taxon>
        <taxon>Fungi</taxon>
        <taxon>Dikarya</taxon>
        <taxon>Ascomycota</taxon>
        <taxon>Pezizomycotina</taxon>
        <taxon>Leotiomycetes</taxon>
        <taxon>Helotiales</taxon>
        <taxon>Helotiales incertae sedis</taxon>
        <taxon>Amylocarpus</taxon>
    </lineage>
</organism>
<proteinExistence type="predicted"/>
<feature type="compositionally biased region" description="Basic and acidic residues" evidence="2">
    <location>
        <begin position="168"/>
        <end position="187"/>
    </location>
</feature>
<evidence type="ECO:0000313" key="4">
    <source>
        <dbReference type="EMBL" id="KAG9236913.1"/>
    </source>
</evidence>
<keyword evidence="1" id="KW-0833">Ubl conjugation pathway</keyword>
<dbReference type="SMART" id="SM00212">
    <property type="entry name" value="UBCc"/>
    <property type="match status" value="1"/>
</dbReference>
<comment type="caution">
    <text evidence="4">The sequence shown here is derived from an EMBL/GenBank/DDBJ whole genome shotgun (WGS) entry which is preliminary data.</text>
</comment>
<dbReference type="InterPro" id="IPR050113">
    <property type="entry name" value="Ub_conjugating_enzyme"/>
</dbReference>
<gene>
    <name evidence="4" type="ORF">BJ875DRAFT_419300</name>
</gene>
<evidence type="ECO:0000313" key="5">
    <source>
        <dbReference type="Proteomes" id="UP000824998"/>
    </source>
</evidence>
<dbReference type="PANTHER" id="PTHR24067">
    <property type="entry name" value="UBIQUITIN-CONJUGATING ENZYME E2"/>
    <property type="match status" value="1"/>
</dbReference>
<dbReference type="Pfam" id="PF00179">
    <property type="entry name" value="UQ_con"/>
    <property type="match status" value="1"/>
</dbReference>
<feature type="region of interest" description="Disordered" evidence="2">
    <location>
        <begin position="168"/>
        <end position="204"/>
    </location>
</feature>
<name>A0A9P7YPS2_9HELO</name>
<dbReference type="InterPro" id="IPR016135">
    <property type="entry name" value="UBQ-conjugating_enzyme/RWD"/>
</dbReference>
<protein>
    <submittedName>
        <fullName evidence="4">Ubiquitin-conjugating enzyme/RWD-like protein</fullName>
    </submittedName>
</protein>
<evidence type="ECO:0000259" key="3">
    <source>
        <dbReference type="PROSITE" id="PS50127"/>
    </source>
</evidence>
<dbReference type="EMBL" id="MU251397">
    <property type="protein sequence ID" value="KAG9236913.1"/>
    <property type="molecule type" value="Genomic_DNA"/>
</dbReference>
<keyword evidence="5" id="KW-1185">Reference proteome</keyword>
<dbReference type="PROSITE" id="PS50127">
    <property type="entry name" value="UBC_2"/>
    <property type="match status" value="1"/>
</dbReference>
<evidence type="ECO:0000256" key="1">
    <source>
        <dbReference type="ARBA" id="ARBA00022786"/>
    </source>
</evidence>
<accession>A0A9P7YPS2</accession>
<dbReference type="Proteomes" id="UP000824998">
    <property type="component" value="Unassembled WGS sequence"/>
</dbReference>
<feature type="domain" description="UBC core" evidence="3">
    <location>
        <begin position="14"/>
        <end position="168"/>
    </location>
</feature>
<dbReference type="AlphaFoldDB" id="A0A9P7YPS2"/>
<reference evidence="4" key="1">
    <citation type="journal article" date="2021" name="IMA Fungus">
        <title>Genomic characterization of three marine fungi, including Emericellopsis atlantica sp. nov. with signatures of a generalist lifestyle and marine biomass degradation.</title>
        <authorList>
            <person name="Hagestad O.C."/>
            <person name="Hou L."/>
            <person name="Andersen J.H."/>
            <person name="Hansen E.H."/>
            <person name="Altermark B."/>
            <person name="Li C."/>
            <person name="Kuhnert E."/>
            <person name="Cox R.J."/>
            <person name="Crous P.W."/>
            <person name="Spatafora J.W."/>
            <person name="Lail K."/>
            <person name="Amirebrahimi M."/>
            <person name="Lipzen A."/>
            <person name="Pangilinan J."/>
            <person name="Andreopoulos W."/>
            <person name="Hayes R.D."/>
            <person name="Ng V."/>
            <person name="Grigoriev I.V."/>
            <person name="Jackson S.A."/>
            <person name="Sutton T.D.S."/>
            <person name="Dobson A.D.W."/>
            <person name="Rama T."/>
        </authorList>
    </citation>
    <scope>NUCLEOTIDE SEQUENCE</scope>
    <source>
        <strain evidence="4">TRa018bII</strain>
    </source>
</reference>
<dbReference type="SUPFAM" id="SSF54495">
    <property type="entry name" value="UBC-like"/>
    <property type="match status" value="1"/>
</dbReference>
<dbReference type="Gene3D" id="3.10.110.10">
    <property type="entry name" value="Ubiquitin Conjugating Enzyme"/>
    <property type="match status" value="1"/>
</dbReference>
<dbReference type="OrthoDB" id="9973183at2759"/>
<dbReference type="InterPro" id="IPR000608">
    <property type="entry name" value="UBC"/>
</dbReference>
<sequence>MSKSSKPSSSSRNTPSKRVLTELSAFASSPHPTIVELQPTDPSNLLALRAILTSSPTLPASYGYAHGRWLLSLSLPPTYPIAPPTITFLTPICHPNVDFCTGEICLDLLGEAWTPVLGVVGALEAVGRLLGEPGLDSPLGIEVAALGRQGDGVGVRSLVGYWTGEERFEGGLEDGSAGRESGRDGKGKGKGKGKGRATVGGNRT</sequence>
<evidence type="ECO:0000256" key="2">
    <source>
        <dbReference type="SAM" id="MobiDB-lite"/>
    </source>
</evidence>